<reference evidence="1 2" key="1">
    <citation type="journal article" date="2020" name="Cell">
        <title>Large-Scale Comparative Analyses of Tick Genomes Elucidate Their Genetic Diversity and Vector Capacities.</title>
        <authorList>
            <consortium name="Tick Genome and Microbiome Consortium (TIGMIC)"/>
            <person name="Jia N."/>
            <person name="Wang J."/>
            <person name="Shi W."/>
            <person name="Du L."/>
            <person name="Sun Y."/>
            <person name="Zhan W."/>
            <person name="Jiang J.F."/>
            <person name="Wang Q."/>
            <person name="Zhang B."/>
            <person name="Ji P."/>
            <person name="Bell-Sakyi L."/>
            <person name="Cui X.M."/>
            <person name="Yuan T.T."/>
            <person name="Jiang B.G."/>
            <person name="Yang W.F."/>
            <person name="Lam T.T."/>
            <person name="Chang Q.C."/>
            <person name="Ding S.J."/>
            <person name="Wang X.J."/>
            <person name="Zhu J.G."/>
            <person name="Ruan X.D."/>
            <person name="Zhao L."/>
            <person name="Wei J.T."/>
            <person name="Ye R.Z."/>
            <person name="Que T.C."/>
            <person name="Du C.H."/>
            <person name="Zhou Y.H."/>
            <person name="Cheng J.X."/>
            <person name="Dai P.F."/>
            <person name="Guo W.B."/>
            <person name="Han X.H."/>
            <person name="Huang E.J."/>
            <person name="Li L.F."/>
            <person name="Wei W."/>
            <person name="Gao Y.C."/>
            <person name="Liu J.Z."/>
            <person name="Shao H.Z."/>
            <person name="Wang X."/>
            <person name="Wang C.C."/>
            <person name="Yang T.C."/>
            <person name="Huo Q.B."/>
            <person name="Li W."/>
            <person name="Chen H.Y."/>
            <person name="Chen S.E."/>
            <person name="Zhou L.G."/>
            <person name="Ni X.B."/>
            <person name="Tian J.H."/>
            <person name="Sheng Y."/>
            <person name="Liu T."/>
            <person name="Pan Y.S."/>
            <person name="Xia L.Y."/>
            <person name="Li J."/>
            <person name="Zhao F."/>
            <person name="Cao W.C."/>
        </authorList>
    </citation>
    <scope>NUCLEOTIDE SEQUENCE [LARGE SCALE GENOMIC DNA]</scope>
    <source>
        <strain evidence="1">Iper-2018</strain>
    </source>
</reference>
<accession>A0AC60Q6M1</accession>
<keyword evidence="2" id="KW-1185">Reference proteome</keyword>
<gene>
    <name evidence="1" type="ORF">HPB47_023770</name>
</gene>
<name>A0AC60Q6M1_IXOPE</name>
<protein>
    <submittedName>
        <fullName evidence="1">Uncharacterized protein</fullName>
    </submittedName>
</protein>
<sequence>MDRKDIDALIIENARLKQELNKAQDDLKLAQSEIRSLKATNTRAEYWSQRTSEEVLKSDRSLKFHTGIVSVALFNTLLRFILSVWTPALQMRPADQLIMVLMKLRRGLLNEDLACRFGISPATVSRVFHAWLDVLNANFAKMLLWQTWT</sequence>
<comment type="caution">
    <text evidence="1">The sequence shown here is derived from an EMBL/GenBank/DDBJ whole genome shotgun (WGS) entry which is preliminary data.</text>
</comment>
<dbReference type="Proteomes" id="UP000805193">
    <property type="component" value="Unassembled WGS sequence"/>
</dbReference>
<organism evidence="1 2">
    <name type="scientific">Ixodes persulcatus</name>
    <name type="common">Taiga tick</name>
    <dbReference type="NCBI Taxonomy" id="34615"/>
    <lineage>
        <taxon>Eukaryota</taxon>
        <taxon>Metazoa</taxon>
        <taxon>Ecdysozoa</taxon>
        <taxon>Arthropoda</taxon>
        <taxon>Chelicerata</taxon>
        <taxon>Arachnida</taxon>
        <taxon>Acari</taxon>
        <taxon>Parasitiformes</taxon>
        <taxon>Ixodida</taxon>
        <taxon>Ixodoidea</taxon>
        <taxon>Ixodidae</taxon>
        <taxon>Ixodinae</taxon>
        <taxon>Ixodes</taxon>
    </lineage>
</organism>
<proteinExistence type="predicted"/>
<evidence type="ECO:0000313" key="2">
    <source>
        <dbReference type="Proteomes" id="UP000805193"/>
    </source>
</evidence>
<evidence type="ECO:0000313" key="1">
    <source>
        <dbReference type="EMBL" id="KAG0429296.1"/>
    </source>
</evidence>
<dbReference type="EMBL" id="JABSTQ010009421">
    <property type="protein sequence ID" value="KAG0429296.1"/>
    <property type="molecule type" value="Genomic_DNA"/>
</dbReference>